<accession>Q8EWB5</accession>
<dbReference type="InterPro" id="IPR009003">
    <property type="entry name" value="Peptidase_S1_PA"/>
</dbReference>
<proteinExistence type="predicted"/>
<dbReference type="PRINTS" id="PR00840">
    <property type="entry name" value="Y06768FAMILY"/>
</dbReference>
<dbReference type="EMBL" id="BA000026">
    <property type="protein sequence ID" value="BAC44081.1"/>
    <property type="molecule type" value="Genomic_DNA"/>
</dbReference>
<dbReference type="SUPFAM" id="SSF50494">
    <property type="entry name" value="Trypsin-like serine proteases"/>
    <property type="match status" value="1"/>
</dbReference>
<protein>
    <recommendedName>
        <fullName evidence="3">DUF31 domain-containing protein</fullName>
    </recommendedName>
</protein>
<keyword evidence="5" id="KW-1185">Reference proteome</keyword>
<evidence type="ECO:0000259" key="3">
    <source>
        <dbReference type="Pfam" id="PF01732"/>
    </source>
</evidence>
<dbReference type="Proteomes" id="UP000002522">
    <property type="component" value="Chromosome"/>
</dbReference>
<dbReference type="InParanoid" id="Q8EWB5"/>
<evidence type="ECO:0000256" key="2">
    <source>
        <dbReference type="SAM" id="MobiDB-lite"/>
    </source>
</evidence>
<feature type="domain" description="DUF31" evidence="3">
    <location>
        <begin position="130"/>
        <end position="441"/>
    </location>
</feature>
<dbReference type="HOGENOM" id="CLU_529781_0_0_14"/>
<dbReference type="InterPro" id="IPR022382">
    <property type="entry name" value="Mycoplasma_peptidase_DUF31"/>
</dbReference>
<feature type="compositionally biased region" description="Low complexity" evidence="2">
    <location>
        <begin position="36"/>
        <end position="66"/>
    </location>
</feature>
<evidence type="ECO:0000313" key="4">
    <source>
        <dbReference type="EMBL" id="BAC44081.1"/>
    </source>
</evidence>
<dbReference type="Pfam" id="PF01732">
    <property type="entry name" value="Mycop_pep_DUF31"/>
    <property type="match status" value="1"/>
</dbReference>
<evidence type="ECO:0000256" key="1">
    <source>
        <dbReference type="ARBA" id="ARBA00022475"/>
    </source>
</evidence>
<organism evidence="4 5">
    <name type="scientific">Malacoplasma penetrans (strain HF-2)</name>
    <name type="common">Mycoplasma penetrans</name>
    <dbReference type="NCBI Taxonomy" id="272633"/>
    <lineage>
        <taxon>Bacteria</taxon>
        <taxon>Bacillati</taxon>
        <taxon>Mycoplasmatota</taxon>
        <taxon>Mycoplasmoidales</taxon>
        <taxon>Mycoplasmoidaceae</taxon>
        <taxon>Malacoplasma</taxon>
    </lineage>
</organism>
<dbReference type="InterPro" id="IPR022381">
    <property type="entry name" value="Uncharacterised_MG067"/>
</dbReference>
<dbReference type="KEGG" id="mpe:MYPE2890"/>
<dbReference type="RefSeq" id="WP_011077117.1">
    <property type="nucleotide sequence ID" value="NC_004432.1"/>
</dbReference>
<sequence length="514" mass="57776">MKRKVITILASVSVGLIAIVTAVPISYSVNNHTNSNSGYDSDNDSNNFPNQNNSNNGSNQNNIDPNWNSNWTPITYANKANPINDGGGAHMFAKYDSRSNSLIPSVGPKGVTPSPGVPKNSGFSRNYLYNETQVKQAKRTVGIGFIRGKGMGINSGTGWILDYKLTQDSSSYPLTWYFATNAHVIQNLRVKNDIITPERYENIENSTYNTEQIKFTSLKDYSMNTNLDFSHEYTYLTPKLDSNGVSNIRTVMIGNDFLKTSPSYFSKYEKYQKFEEYADFAVMEVTFDDEQQARKVTNNYADDKTNQFKYKKQSLLAHPEDIKPNNYSIVGFPAIDPIKNYAWSNIAVNRPENPTEEQKKELSSLASTGFYNTYKDKVGVFDATIGLSFFTTTYSVQPTTFKEENFLPWGLLYPTDYSALTQGSSGSMMMDKDGYTWGIHFLIDPDASVSFSQALYSEGFDYGGAFGKYNLEGYDLIDGGFINQKKSYRDGLIQLYGKDNSFKTNLYPNGVNRN</sequence>
<keyword evidence="1" id="KW-1003">Cell membrane</keyword>
<gene>
    <name evidence="4" type="ordered locus">MYPE2890</name>
</gene>
<feature type="region of interest" description="Disordered" evidence="2">
    <location>
        <begin position="36"/>
        <end position="67"/>
    </location>
</feature>
<dbReference type="STRING" id="272633.gene:10731392"/>
<dbReference type="NCBIfam" id="NF045841">
    <property type="entry name" value="Ig_SerProt_MIP"/>
    <property type="match status" value="1"/>
</dbReference>
<evidence type="ECO:0000313" key="5">
    <source>
        <dbReference type="Proteomes" id="UP000002522"/>
    </source>
</evidence>
<dbReference type="AlphaFoldDB" id="Q8EWB5"/>
<reference evidence="4 5" key="1">
    <citation type="journal article" date="2002" name="Nucleic Acids Res.">
        <title>The complete genomic sequence of Mycoplasma penetrans, an intracellular bacterial pathogen in humans.</title>
        <authorList>
            <person name="Sasaki Y."/>
            <person name="Ishikawa J."/>
            <person name="Yamashita A."/>
            <person name="Oshima K."/>
            <person name="Kenri T."/>
            <person name="Furuya K."/>
            <person name="Yoshino C."/>
            <person name="Horino A."/>
            <person name="Shiba T."/>
            <person name="Sasaki T."/>
            <person name="Hattori M."/>
        </authorList>
    </citation>
    <scope>NUCLEOTIDE SEQUENCE [LARGE SCALE GENOMIC DNA]</scope>
    <source>
        <strain evidence="4 5">HF-2</strain>
    </source>
</reference>
<name>Q8EWB5_MALP2</name>
<dbReference type="eggNOG" id="ENOG5033SXH">
    <property type="taxonomic scope" value="Bacteria"/>
</dbReference>
<keyword evidence="1" id="KW-0472">Membrane</keyword>